<accession>A0A2R6NIH0</accession>
<dbReference type="InterPro" id="IPR002048">
    <property type="entry name" value="EF_hand_dom"/>
</dbReference>
<feature type="compositionally biased region" description="Basic and acidic residues" evidence="2">
    <location>
        <begin position="493"/>
        <end position="503"/>
    </location>
</feature>
<gene>
    <name evidence="4" type="ORF">PHLCEN_2v11988</name>
</gene>
<evidence type="ECO:0000256" key="1">
    <source>
        <dbReference type="ARBA" id="ARBA00022837"/>
    </source>
</evidence>
<feature type="region of interest" description="Disordered" evidence="2">
    <location>
        <begin position="20"/>
        <end position="92"/>
    </location>
</feature>
<feature type="domain" description="EF-hand" evidence="3">
    <location>
        <begin position="635"/>
        <end position="670"/>
    </location>
</feature>
<keyword evidence="1" id="KW-0106">Calcium</keyword>
<feature type="region of interest" description="Disordered" evidence="2">
    <location>
        <begin position="473"/>
        <end position="505"/>
    </location>
</feature>
<keyword evidence="5" id="KW-1185">Reference proteome</keyword>
<dbReference type="Proteomes" id="UP000186601">
    <property type="component" value="Unassembled WGS sequence"/>
</dbReference>
<feature type="region of interest" description="Disordered" evidence="2">
    <location>
        <begin position="1250"/>
        <end position="1292"/>
    </location>
</feature>
<evidence type="ECO:0000313" key="4">
    <source>
        <dbReference type="EMBL" id="PSR72140.1"/>
    </source>
</evidence>
<sequence>MEPHPHKKFSLRSLRLRFKSTSSIDAQAVRETASERPPPHRTASEPPSAFQSGSHNGFSSSEVYLEPARSSTTDKGLPPIPASQLSSPVSPAAYDQQAAWPLPTTQTPVKTNNSLQMPAPYTPSSSPEVQMPMPQTEELPPAPVPMPIPQVNGFVPSKVDPTTEHQNQGEAQSYYAIETSSSVGGSAVDGLAEIAGKLNDDDDVAQRSRTEKAMGVLEDKADAVNGQVSLVSQVVQPIQALIEATGAVEAIKNGLNSFMEDIPWLMKSLDEVAKIHPVVTAAVLAFKAVYTMEMTRRENDRRIISLHVSMKDMIQILVQLRDIKDPKDVGPDGRTLEARLQSLSDNAAADIKACANACETYIKKRLLVKVLKGKVWESKLIDFIGTFTKRRAEFEFALAIHTAKAVESMKRTVESIDEKVAALTALLRDQFCHFTPENEIELARKVEEKGGVQAVKNNDFLLRELDDFQGGVDSGMKKGASSKAGGGSANHATKTESVNERSAQRSTFTLQDLKDELHEDWDTALRENLKTFEGKFALQQRHLEQALSKFIHEENNRLIDEVNKGPHDKIKNEELKMIWKEMSWRRNVKARLFVMTIRDYFSDKASSSTRTGATIEGQDSSSDPQRSDDWAFEYININYLQTIMEAFDDDGSGYVTIMEVNRFIEALPPSLQWSLPQWVAYWAIGWQITSTNYRNKILQLFAHMFAMRPSVLPENRYWVDYYLSKVWKVGVEMTKSLRAPSNVPDNLEGRFKAYVDYEEDRIRKNLEDIRYDIDALDTVYVVAGPGRIEKYIFPLMYLLLKRDIEIFHTAKTQILHNDELWDAAESLLYVYDAVTFRHKDLSALFQQQKLDVDQQMKKFACEIFDYFHNPAILWKMSCLESNVEEDAEGEPEVGQWDSKASVLNYPIQDQHPFKWELYEEKDETPTESDLQASLPLKAILGEWNGFIYTEDTYPLAIMTSFYAHTSTEADEDFQASGFYNAGTYKLSGKCYQDSEGNITVIFTIQFSEEADKQYFIGHLAADGNIIGTQGWDENASGHSYQFILSRLPAETICFRPSPSQFCLNKPRALWKFATRAIRFQVLKKMWSWTYFAERRDLRTRRLELEHRLYYYGRALDEDELADQVRVRQSLTIRDISFYRSIRDYEHRVIPTHTGYMCDACGYGMGGARLVCLDCQPPEAYFYQTIDFCDDPKCHGTTVTSEKREALLEPHVPAHDFLKIRAIMLYRDQPYLDRMAKKALTACRSQFEANRLSSSSGDSPAVENPADKENDSDGDESDVATEPTSDNAENGQVAVDAVPMETLTIDTNIKTPSLAGAAEPVTSISVPEVANEQPSQTSGTKCAVCSVSVQQPCWFCVHCFDRG</sequence>
<dbReference type="STRING" id="98765.A0A2R6NIH0"/>
<dbReference type="PROSITE" id="PS00018">
    <property type="entry name" value="EF_HAND_1"/>
    <property type="match status" value="1"/>
</dbReference>
<dbReference type="InterPro" id="IPR011992">
    <property type="entry name" value="EF-hand-dom_pair"/>
</dbReference>
<dbReference type="PROSITE" id="PS50222">
    <property type="entry name" value="EF_HAND_2"/>
    <property type="match status" value="1"/>
</dbReference>
<organism evidence="4 5">
    <name type="scientific">Hermanssonia centrifuga</name>
    <dbReference type="NCBI Taxonomy" id="98765"/>
    <lineage>
        <taxon>Eukaryota</taxon>
        <taxon>Fungi</taxon>
        <taxon>Dikarya</taxon>
        <taxon>Basidiomycota</taxon>
        <taxon>Agaricomycotina</taxon>
        <taxon>Agaricomycetes</taxon>
        <taxon>Polyporales</taxon>
        <taxon>Meruliaceae</taxon>
        <taxon>Hermanssonia</taxon>
    </lineage>
</organism>
<reference evidence="4 5" key="1">
    <citation type="submission" date="2018-02" db="EMBL/GenBank/DDBJ databases">
        <title>Genome sequence of the basidiomycete white-rot fungus Phlebia centrifuga.</title>
        <authorList>
            <person name="Granchi Z."/>
            <person name="Peng M."/>
            <person name="de Vries R.P."/>
            <person name="Hilden K."/>
            <person name="Makela M.R."/>
            <person name="Grigoriev I."/>
            <person name="Riley R."/>
        </authorList>
    </citation>
    <scope>NUCLEOTIDE SEQUENCE [LARGE SCALE GENOMIC DNA]</scope>
    <source>
        <strain evidence="4 5">FBCC195</strain>
    </source>
</reference>
<dbReference type="InterPro" id="IPR018247">
    <property type="entry name" value="EF_Hand_1_Ca_BS"/>
</dbReference>
<dbReference type="GO" id="GO:0005509">
    <property type="term" value="F:calcium ion binding"/>
    <property type="evidence" value="ECO:0007669"/>
    <property type="project" value="InterPro"/>
</dbReference>
<comment type="caution">
    <text evidence="4">The sequence shown here is derived from an EMBL/GenBank/DDBJ whole genome shotgun (WGS) entry which is preliminary data.</text>
</comment>
<proteinExistence type="predicted"/>
<dbReference type="EMBL" id="MLYV02001210">
    <property type="protein sequence ID" value="PSR72140.1"/>
    <property type="molecule type" value="Genomic_DNA"/>
</dbReference>
<evidence type="ECO:0000313" key="5">
    <source>
        <dbReference type="Proteomes" id="UP000186601"/>
    </source>
</evidence>
<feature type="compositionally biased region" description="Polar residues" evidence="2">
    <location>
        <begin position="49"/>
        <end position="62"/>
    </location>
</feature>
<name>A0A2R6NIH0_9APHY</name>
<protein>
    <recommendedName>
        <fullName evidence="3">EF-hand domain-containing protein</fullName>
    </recommendedName>
</protein>
<evidence type="ECO:0000259" key="3">
    <source>
        <dbReference type="PROSITE" id="PS50222"/>
    </source>
</evidence>
<dbReference type="OrthoDB" id="2122982at2759"/>
<dbReference type="SUPFAM" id="SSF47473">
    <property type="entry name" value="EF-hand"/>
    <property type="match status" value="1"/>
</dbReference>
<evidence type="ECO:0000256" key="2">
    <source>
        <dbReference type="SAM" id="MobiDB-lite"/>
    </source>
</evidence>